<protein>
    <submittedName>
        <fullName evidence="3">Type I restriction-modification system restriction subunit</fullName>
    </submittedName>
</protein>
<feature type="domain" description="Helicase ATP-binding" evidence="2">
    <location>
        <begin position="289"/>
        <end position="489"/>
    </location>
</feature>
<dbReference type="PANTHER" id="PTHR42927">
    <property type="entry name" value="HELICASE SUPERFAMILY 1 AND 2 DOMAIN-CONTAINING PROTEIN"/>
    <property type="match status" value="1"/>
</dbReference>
<dbReference type="Gene3D" id="3.40.50.300">
    <property type="entry name" value="P-loop containing nucleotide triphosphate hydrolases"/>
    <property type="match status" value="3"/>
</dbReference>
<dbReference type="PROSITE" id="PS51192">
    <property type="entry name" value="HELICASE_ATP_BIND_1"/>
    <property type="match status" value="1"/>
</dbReference>
<dbReference type="GO" id="GO:0009035">
    <property type="term" value="F:type I site-specific deoxyribonuclease activity"/>
    <property type="evidence" value="ECO:0007669"/>
    <property type="project" value="UniProtKB-EC"/>
</dbReference>
<dbReference type="Gene3D" id="3.90.1570.50">
    <property type="match status" value="1"/>
</dbReference>
<accession>A0A0G1CDG4</accession>
<sequence length="979" mass="112396">MIDTSEKSFEAHIETVLTASGYRKREPKNYNAESCMDEEMLFEFIYATQPKEWKNLKEQHGEEVKAKFVYRLKSEIESRGLLDVLRKGFADYGSRFQLVYFAPESTLNPEHALLHQNNIFSIMRQVKFSQKDGKSLDTVIFLNGLPISTLELKNYLTGQNVQDAIKQYRYDRDQREDLFAFKRCLVHFAVDNDLVYMTTRLAGKSTFFLPFNKGFENGAGNPVNPSGFKSAYLWEEVLQKDSLLQIIAEFMLVSIEKTTDEEGNQKEKETLIFPRYHQLDALRKMVAHARKHGAGQQYLIQHSAGSGKTKTISWLAHKLSSLHDASDQKIFDTAVVISDRRVIDKQLRDEVQQFEQTAGVVAAIDQGSSQLKEALESGKKIIVSTLQKFPYIVEELVKQEGKKFAVIIDEAHSSQSGESTKSLKKALGSLEEAEAENESEEELTSEDVILAELSSRGRQKNISFFAFTATPKDKTMQLFGTKKADGTFEPFHLYSMRQAIEEGFILDVLKNYTTFQTYFNLIKKIEEDPQYEKKKGIALLKGYVELHDHAIGKKTELIIEHYLSHTTRKIDGYAKAMIVSRSRLHAVRYKLAFDQYIKEHKYPIKTLVAFSGTVTDGGKEYTEAGMNGLRSDKLTADTFKLPEFKILIVANKFQTGFDQPLLHTMYVDKKLGGVMAVQTLSRLNRTTKGKEDTMVLDFANYEEEIQKAFQPYYDKAILTKATDPNKLYDLERNLLDFGIFAKDDVETFAKVFFKRGATQEKLHPLLDPIVEEYMKREKKEKIDFRDQLKNYVRMYAFLSQIVSFKDVNLEKLYAFLRMLGRKLPAEKERLPVEITDNVNMNTYRIQQISSGNIELEKKTGELKPIEGLGTGKGAGEEKEFLSRIIDEVNERFGTDFTEGDKVFFAELQTRLAGNETLSQSAKTNTKDALKLVFAHIFEDQLHTMVESNFDIYKKIVENAEFGKFVKEKMFEEVYKKLEE</sequence>
<dbReference type="SUPFAM" id="SSF52540">
    <property type="entry name" value="P-loop containing nucleoside triphosphate hydrolases"/>
    <property type="match status" value="1"/>
</dbReference>
<dbReference type="Pfam" id="PF04313">
    <property type="entry name" value="HSDR_N"/>
    <property type="match status" value="1"/>
</dbReference>
<dbReference type="PANTHER" id="PTHR42927:SF1">
    <property type="entry name" value="HELICASE SUPERFAMILY 1 AND 2 DOMAIN-CONTAINING PROTEIN"/>
    <property type="match status" value="1"/>
</dbReference>
<proteinExistence type="predicted"/>
<evidence type="ECO:0000259" key="2">
    <source>
        <dbReference type="PROSITE" id="PS51192"/>
    </source>
</evidence>
<dbReference type="SMART" id="SM00487">
    <property type="entry name" value="DEXDc"/>
    <property type="match status" value="1"/>
</dbReference>
<dbReference type="GO" id="GO:0005524">
    <property type="term" value="F:ATP binding"/>
    <property type="evidence" value="ECO:0007669"/>
    <property type="project" value="UniProtKB-KW"/>
</dbReference>
<dbReference type="InterPro" id="IPR055180">
    <property type="entry name" value="HsdR_RecA-like_helicase_dom_2"/>
</dbReference>
<dbReference type="InterPro" id="IPR014001">
    <property type="entry name" value="Helicase_ATP-bd"/>
</dbReference>
<feature type="compositionally biased region" description="Acidic residues" evidence="1">
    <location>
        <begin position="431"/>
        <end position="444"/>
    </location>
</feature>
<dbReference type="InterPro" id="IPR040980">
    <property type="entry name" value="SWI2_SNF2"/>
</dbReference>
<dbReference type="GO" id="GO:0003677">
    <property type="term" value="F:DNA binding"/>
    <property type="evidence" value="ECO:0007669"/>
    <property type="project" value="UniProtKB-KW"/>
</dbReference>
<organism evidence="3 4">
    <name type="scientific">Candidatus Magasanikbacteria bacterium GW2011_GWA2_42_32</name>
    <dbReference type="NCBI Taxonomy" id="1619039"/>
    <lineage>
        <taxon>Bacteria</taxon>
        <taxon>Candidatus Magasanikiibacteriota</taxon>
    </lineage>
</organism>
<dbReference type="PATRIC" id="fig|1619039.3.peg.768"/>
<dbReference type="AlphaFoldDB" id="A0A0G1CDG4"/>
<gene>
    <name evidence="3" type="ORF">UV20_C0006G0019</name>
</gene>
<dbReference type="InterPro" id="IPR007409">
    <property type="entry name" value="Restrct_endonuc_type1_HsdR_N"/>
</dbReference>
<dbReference type="Pfam" id="PF22679">
    <property type="entry name" value="T1R_D3-like"/>
    <property type="match status" value="1"/>
</dbReference>
<evidence type="ECO:0000256" key="1">
    <source>
        <dbReference type="SAM" id="MobiDB-lite"/>
    </source>
</evidence>
<comment type="caution">
    <text evidence="3">The sequence shown here is derived from an EMBL/GenBank/DDBJ whole genome shotgun (WGS) entry which is preliminary data.</text>
</comment>
<dbReference type="EMBL" id="LCDO01000006">
    <property type="protein sequence ID" value="KKS56736.1"/>
    <property type="molecule type" value="Genomic_DNA"/>
</dbReference>
<dbReference type="InterPro" id="IPR027417">
    <property type="entry name" value="P-loop_NTPase"/>
</dbReference>
<feature type="region of interest" description="Disordered" evidence="1">
    <location>
        <begin position="418"/>
        <end position="444"/>
    </location>
</feature>
<evidence type="ECO:0000313" key="3">
    <source>
        <dbReference type="EMBL" id="KKS56736.1"/>
    </source>
</evidence>
<dbReference type="CDD" id="cd22332">
    <property type="entry name" value="HsdR_N"/>
    <property type="match status" value="1"/>
</dbReference>
<reference evidence="3 4" key="1">
    <citation type="journal article" date="2015" name="Nature">
        <title>rRNA introns, odd ribosomes, and small enigmatic genomes across a large radiation of phyla.</title>
        <authorList>
            <person name="Brown C.T."/>
            <person name="Hug L.A."/>
            <person name="Thomas B.C."/>
            <person name="Sharon I."/>
            <person name="Castelle C.J."/>
            <person name="Singh A."/>
            <person name="Wilkins M.J."/>
            <person name="Williams K.H."/>
            <person name="Banfield J.F."/>
        </authorList>
    </citation>
    <scope>NUCLEOTIDE SEQUENCE [LARGE SCALE GENOMIC DNA]</scope>
</reference>
<dbReference type="Pfam" id="PF18766">
    <property type="entry name" value="SWI2_SNF2"/>
    <property type="match status" value="1"/>
</dbReference>
<name>A0A0G1CDG4_9BACT</name>
<dbReference type="GO" id="GO:0009307">
    <property type="term" value="P:DNA restriction-modification system"/>
    <property type="evidence" value="ECO:0007669"/>
    <property type="project" value="UniProtKB-KW"/>
</dbReference>
<evidence type="ECO:0000313" key="4">
    <source>
        <dbReference type="Proteomes" id="UP000034837"/>
    </source>
</evidence>
<dbReference type="Proteomes" id="UP000034837">
    <property type="component" value="Unassembled WGS sequence"/>
</dbReference>